<dbReference type="Proteomes" id="UP000041254">
    <property type="component" value="Unassembled WGS sequence"/>
</dbReference>
<feature type="signal peptide" evidence="1">
    <location>
        <begin position="1"/>
        <end position="25"/>
    </location>
</feature>
<dbReference type="AlphaFoldDB" id="A0A0G4F5T7"/>
<keyword evidence="1" id="KW-0732">Signal</keyword>
<reference evidence="2 3" key="1">
    <citation type="submission" date="2014-11" db="EMBL/GenBank/DDBJ databases">
        <authorList>
            <person name="Zhu J."/>
            <person name="Qi W."/>
            <person name="Song R."/>
        </authorList>
    </citation>
    <scope>NUCLEOTIDE SEQUENCE [LARGE SCALE GENOMIC DNA]</scope>
</reference>
<dbReference type="InParanoid" id="A0A0G4F5T7"/>
<proteinExistence type="predicted"/>
<accession>A0A0G4F5T7</accession>
<gene>
    <name evidence="2" type="ORF">Vbra_14482</name>
</gene>
<protein>
    <submittedName>
        <fullName evidence="2">Uncharacterized protein</fullName>
    </submittedName>
</protein>
<feature type="chain" id="PRO_5005188128" evidence="1">
    <location>
        <begin position="26"/>
        <end position="194"/>
    </location>
</feature>
<dbReference type="VEuPathDB" id="CryptoDB:Vbra_14482"/>
<organism evidence="2 3">
    <name type="scientific">Vitrella brassicaformis (strain CCMP3155)</name>
    <dbReference type="NCBI Taxonomy" id="1169540"/>
    <lineage>
        <taxon>Eukaryota</taxon>
        <taxon>Sar</taxon>
        <taxon>Alveolata</taxon>
        <taxon>Colpodellida</taxon>
        <taxon>Vitrellaceae</taxon>
        <taxon>Vitrella</taxon>
    </lineage>
</organism>
<keyword evidence="3" id="KW-1185">Reference proteome</keyword>
<evidence type="ECO:0000313" key="2">
    <source>
        <dbReference type="EMBL" id="CEM07570.1"/>
    </source>
</evidence>
<sequence length="194" mass="21197">MSLAGALAVFRICLILLWDSSVAAAFDAVHRHAKPPFARPLSASSRVHAHRTAVVVESPTITQHSLKILHHLLALSAANRLDDAQAFFYQQRGGLGDGPMADVGDNLARRRWLEAAEGLKGVIDSAGQDENTRLRTEVLRMLVLQGAGKVTEALHEGWETLKGLKRLLPPDDPYLLLVAATIDELRERYNLIGG</sequence>
<evidence type="ECO:0000313" key="3">
    <source>
        <dbReference type="Proteomes" id="UP000041254"/>
    </source>
</evidence>
<dbReference type="EMBL" id="CDMY01000376">
    <property type="protein sequence ID" value="CEM07570.1"/>
    <property type="molecule type" value="Genomic_DNA"/>
</dbReference>
<name>A0A0G4F5T7_VITBC</name>
<evidence type="ECO:0000256" key="1">
    <source>
        <dbReference type="SAM" id="SignalP"/>
    </source>
</evidence>